<gene>
    <name evidence="1" type="ORF">ACHAXA_008059</name>
</gene>
<reference evidence="1 2" key="1">
    <citation type="submission" date="2024-10" db="EMBL/GenBank/DDBJ databases">
        <title>Updated reference genomes for cyclostephanoid diatoms.</title>
        <authorList>
            <person name="Roberts W.R."/>
            <person name="Alverson A.J."/>
        </authorList>
    </citation>
    <scope>NUCLEOTIDE SEQUENCE [LARGE SCALE GENOMIC DNA]</scope>
    <source>
        <strain evidence="1 2">AJA228-03</strain>
    </source>
</reference>
<proteinExistence type="predicted"/>
<evidence type="ECO:0000313" key="2">
    <source>
        <dbReference type="Proteomes" id="UP001530377"/>
    </source>
</evidence>
<evidence type="ECO:0000313" key="1">
    <source>
        <dbReference type="EMBL" id="KAL3822756.1"/>
    </source>
</evidence>
<dbReference type="Proteomes" id="UP001530377">
    <property type="component" value="Unassembled WGS sequence"/>
</dbReference>
<sequence>MIAYDQQWTISFFSQLVFDPTYLTISLSLFPEYDWSAFYGDINGAIPSDMPDPLGNDADDSDHAEEKRTKCFQNGSSIFCNRTLGAAFVALQYGILRLRGLWYYLCLMGIPLSGPSYTSGDYKSHVTDLTKHESTLKRKCTSLCHYFICESMALGESAITHLRNDQTSTDLTTH</sequence>
<dbReference type="EMBL" id="JALLPB020000056">
    <property type="protein sequence ID" value="KAL3822756.1"/>
    <property type="molecule type" value="Genomic_DNA"/>
</dbReference>
<protein>
    <submittedName>
        <fullName evidence="1">Uncharacterized protein</fullName>
    </submittedName>
</protein>
<name>A0ABD3SDX9_9STRA</name>
<keyword evidence="2" id="KW-1185">Reference proteome</keyword>
<comment type="caution">
    <text evidence="1">The sequence shown here is derived from an EMBL/GenBank/DDBJ whole genome shotgun (WGS) entry which is preliminary data.</text>
</comment>
<organism evidence="1 2">
    <name type="scientific">Cyclostephanos tholiformis</name>
    <dbReference type="NCBI Taxonomy" id="382380"/>
    <lineage>
        <taxon>Eukaryota</taxon>
        <taxon>Sar</taxon>
        <taxon>Stramenopiles</taxon>
        <taxon>Ochrophyta</taxon>
        <taxon>Bacillariophyta</taxon>
        <taxon>Coscinodiscophyceae</taxon>
        <taxon>Thalassiosirophycidae</taxon>
        <taxon>Stephanodiscales</taxon>
        <taxon>Stephanodiscaceae</taxon>
        <taxon>Cyclostephanos</taxon>
    </lineage>
</organism>
<dbReference type="AlphaFoldDB" id="A0ABD3SDX9"/>
<accession>A0ABD3SDX9</accession>
<feature type="non-terminal residue" evidence="1">
    <location>
        <position position="174"/>
    </location>
</feature>